<evidence type="ECO:0000256" key="7">
    <source>
        <dbReference type="SAM" id="MobiDB-lite"/>
    </source>
</evidence>
<feature type="region of interest" description="Disordered" evidence="7">
    <location>
        <begin position="164"/>
        <end position="319"/>
    </location>
</feature>
<dbReference type="PANTHER" id="PTHR13468:SF1">
    <property type="entry name" value="PROTEIN DEK"/>
    <property type="match status" value="1"/>
</dbReference>
<reference evidence="10" key="1">
    <citation type="journal article" date="2016" name="Nature">
        <title>The genome of the seagrass Zostera marina reveals angiosperm adaptation to the sea.</title>
        <authorList>
            <person name="Olsen J.L."/>
            <person name="Rouze P."/>
            <person name="Verhelst B."/>
            <person name="Lin Y.-C."/>
            <person name="Bayer T."/>
            <person name="Collen J."/>
            <person name="Dattolo E."/>
            <person name="De Paoli E."/>
            <person name="Dittami S."/>
            <person name="Maumus F."/>
            <person name="Michel G."/>
            <person name="Kersting A."/>
            <person name="Lauritano C."/>
            <person name="Lohaus R."/>
            <person name="Toepel M."/>
            <person name="Tonon T."/>
            <person name="Vanneste K."/>
            <person name="Amirebrahimi M."/>
            <person name="Brakel J."/>
            <person name="Bostroem C."/>
            <person name="Chovatia M."/>
            <person name="Grimwood J."/>
            <person name="Jenkins J.W."/>
            <person name="Jueterbock A."/>
            <person name="Mraz A."/>
            <person name="Stam W.T."/>
            <person name="Tice H."/>
            <person name="Bornberg-Bauer E."/>
            <person name="Green P.J."/>
            <person name="Pearson G.A."/>
            <person name="Procaccini G."/>
            <person name="Duarte C.M."/>
            <person name="Schmutz J."/>
            <person name="Reusch T.B.H."/>
            <person name="Van de Peer Y."/>
        </authorList>
    </citation>
    <scope>NUCLEOTIDE SEQUENCE [LARGE SCALE GENOMIC DNA]</scope>
    <source>
        <strain evidence="10">cv. Finnish</strain>
    </source>
</reference>
<dbReference type="GO" id="GO:0005634">
    <property type="term" value="C:nucleus"/>
    <property type="evidence" value="ECO:0000318"/>
    <property type="project" value="GO_Central"/>
</dbReference>
<dbReference type="GO" id="GO:0006325">
    <property type="term" value="P:chromatin organization"/>
    <property type="evidence" value="ECO:0007669"/>
    <property type="project" value="UniProtKB-KW"/>
</dbReference>
<dbReference type="PANTHER" id="PTHR13468">
    <property type="entry name" value="DEK PROTEIN"/>
    <property type="match status" value="1"/>
</dbReference>
<dbReference type="InterPro" id="IPR014876">
    <property type="entry name" value="DEK_C"/>
</dbReference>
<evidence type="ECO:0000259" key="8">
    <source>
        <dbReference type="PROSITE" id="PS51998"/>
    </source>
</evidence>
<feature type="compositionally biased region" description="Acidic residues" evidence="7">
    <location>
        <begin position="215"/>
        <end position="229"/>
    </location>
</feature>
<dbReference type="InterPro" id="IPR044198">
    <property type="entry name" value="DEK"/>
</dbReference>
<comment type="caution">
    <text evidence="9">The sequence shown here is derived from an EMBL/GenBank/DDBJ whole genome shotgun (WGS) entry which is preliminary data.</text>
</comment>
<evidence type="ECO:0000256" key="6">
    <source>
        <dbReference type="ARBA" id="ARBA00023242"/>
    </source>
</evidence>
<dbReference type="OrthoDB" id="370884at2759"/>
<dbReference type="OMA" id="WHENEDK"/>
<feature type="compositionally biased region" description="Basic and acidic residues" evidence="7">
    <location>
        <begin position="90"/>
        <end position="104"/>
    </location>
</feature>
<feature type="compositionally biased region" description="Basic and acidic residues" evidence="7">
    <location>
        <begin position="245"/>
        <end position="269"/>
    </location>
</feature>
<dbReference type="GO" id="GO:2000779">
    <property type="term" value="P:regulation of double-strand break repair"/>
    <property type="evidence" value="ECO:0000318"/>
    <property type="project" value="GO_Central"/>
</dbReference>
<dbReference type="EMBL" id="LFYR01001803">
    <property type="protein sequence ID" value="KMZ59122.1"/>
    <property type="molecule type" value="Genomic_DNA"/>
</dbReference>
<dbReference type="SUPFAM" id="SSF109715">
    <property type="entry name" value="DEK C-terminal domain"/>
    <property type="match status" value="1"/>
</dbReference>
<dbReference type="Proteomes" id="UP000036987">
    <property type="component" value="Unassembled WGS sequence"/>
</dbReference>
<gene>
    <name evidence="9" type="ORF">ZOSMA_6G00510</name>
</gene>
<dbReference type="GO" id="GO:0042393">
    <property type="term" value="F:histone binding"/>
    <property type="evidence" value="ECO:0000318"/>
    <property type="project" value="GO_Central"/>
</dbReference>
<sequence length="754" mass="85175">MSEKDPKLTDEISKSEIGAEKPKTLEIEALAAKNDQEKNDTVIIENKCEDSSNNKKAEDVNEKKNVVVEDNELETKEAALDKMDICNNFKDDQKNENEEQKEGAVQDVSSLVEIEHTEKDQKVNEMSDAKKNAAVNKTERIDNKPVVVRQMENIEVKNIVDGLEESELKETVGKINEIKEVLVEKEKCEEDKPPMKEKDEENKENEDHKSTGEDTAMEENNDPEDEENKEDNGREGRGVGNAMEKSNDLEHEKKKTEGEDEVVKEMDEKAIEDDKEINENGEENVRKRKRSGGRGVKKGTSNESKEIKGKEDVATPAFKFERPQRERKTVERLVEVIEKGGSAKRLRIEKGNGTPLKDIPNVAYKLSEKKPDDIKSLHLILFGRKGKAIDFKNHISEFSGFVWHGDEDKQRLKVKEKLDKCIKEKLCDFCDVFDIRVSRTNTRKEDLVTKLLDFLVAPRATTDVLLEEKYQSPSMSGKRKRGARGSGPRFGGSSGKPSKKRWAKGDDDTSKPTKKNASESESESEDEEHVRPTNDNHHSDANNSDSEKGDLLAKDVDTVDEEESEKSSGESKKFGRKKGMIGCTNTRKENTPLTPVKVRSSTTPKIPAKTSLKKTNSEKINNSSEKVFSRKKKVDEVPMKRSTSKVESKASNSGRRLRRGSGKTTKTKGFPNKEELRRTICEILKDVDFNTATFTDILKRLAEHFKTDLSQKKPMIKLMIQEELTKLAEAEEDEDDSGNDSDVKPSSPSEKVRA</sequence>
<feature type="compositionally biased region" description="Basic and acidic residues" evidence="7">
    <location>
        <begin position="166"/>
        <end position="212"/>
    </location>
</feature>
<feature type="compositionally biased region" description="Basic and acidic residues" evidence="7">
    <location>
        <begin position="633"/>
        <end position="648"/>
    </location>
</feature>
<proteinExistence type="predicted"/>
<evidence type="ECO:0000256" key="5">
    <source>
        <dbReference type="ARBA" id="ARBA00023163"/>
    </source>
</evidence>
<feature type="region of interest" description="Disordered" evidence="7">
    <location>
        <begin position="467"/>
        <end position="671"/>
    </location>
</feature>
<feature type="domain" description="DEK-C" evidence="8">
    <location>
        <begin position="670"/>
        <end position="725"/>
    </location>
</feature>
<dbReference type="FunFam" id="1.10.10.60:FF:000220">
    <property type="entry name" value="DEK domain-containing chromatin associated protein"/>
    <property type="match status" value="1"/>
</dbReference>
<protein>
    <recommendedName>
        <fullName evidence="8">DEK-C domain-containing protein</fullName>
    </recommendedName>
</protein>
<feature type="compositionally biased region" description="Acidic residues" evidence="7">
    <location>
        <begin position="730"/>
        <end position="739"/>
    </location>
</feature>
<keyword evidence="10" id="KW-1185">Reference proteome</keyword>
<evidence type="ECO:0000256" key="2">
    <source>
        <dbReference type="ARBA" id="ARBA00022853"/>
    </source>
</evidence>
<keyword evidence="3" id="KW-0805">Transcription regulation</keyword>
<evidence type="ECO:0000256" key="3">
    <source>
        <dbReference type="ARBA" id="ARBA00023015"/>
    </source>
</evidence>
<dbReference type="STRING" id="29655.A0A0K9NSW0"/>
<dbReference type="Gene3D" id="1.10.10.60">
    <property type="entry name" value="Homeodomain-like"/>
    <property type="match status" value="1"/>
</dbReference>
<evidence type="ECO:0000313" key="9">
    <source>
        <dbReference type="EMBL" id="KMZ59122.1"/>
    </source>
</evidence>
<keyword evidence="4" id="KW-0238">DNA-binding</keyword>
<feature type="region of interest" description="Disordered" evidence="7">
    <location>
        <begin position="90"/>
        <end position="137"/>
    </location>
</feature>
<feature type="compositionally biased region" description="Gly residues" evidence="7">
    <location>
        <begin position="484"/>
        <end position="494"/>
    </location>
</feature>
<evidence type="ECO:0000313" key="10">
    <source>
        <dbReference type="Proteomes" id="UP000036987"/>
    </source>
</evidence>
<feature type="region of interest" description="Disordered" evidence="7">
    <location>
        <begin position="1"/>
        <end position="20"/>
    </location>
</feature>
<dbReference type="PROSITE" id="PS51998">
    <property type="entry name" value="DEK_C"/>
    <property type="match status" value="1"/>
</dbReference>
<feature type="compositionally biased region" description="Basic residues" evidence="7">
    <location>
        <begin position="286"/>
        <end position="297"/>
    </location>
</feature>
<dbReference type="GO" id="GO:0003677">
    <property type="term" value="F:DNA binding"/>
    <property type="evidence" value="ECO:0007669"/>
    <property type="project" value="UniProtKB-KW"/>
</dbReference>
<feature type="compositionally biased region" description="Acidic residues" evidence="7">
    <location>
        <begin position="270"/>
        <end position="282"/>
    </location>
</feature>
<comment type="subcellular location">
    <subcellularLocation>
        <location evidence="1">Nucleus</location>
        <location evidence="1">Nucleolus</location>
    </subcellularLocation>
</comment>
<dbReference type="AlphaFoldDB" id="A0A0K9NSW0"/>
<feature type="compositionally biased region" description="Basic and acidic residues" evidence="7">
    <location>
        <begin position="303"/>
        <end position="319"/>
    </location>
</feature>
<accession>A0A0K9NSW0</accession>
<organism evidence="9 10">
    <name type="scientific">Zostera marina</name>
    <name type="common">Eelgrass</name>
    <dbReference type="NCBI Taxonomy" id="29655"/>
    <lineage>
        <taxon>Eukaryota</taxon>
        <taxon>Viridiplantae</taxon>
        <taxon>Streptophyta</taxon>
        <taxon>Embryophyta</taxon>
        <taxon>Tracheophyta</taxon>
        <taxon>Spermatophyta</taxon>
        <taxon>Magnoliopsida</taxon>
        <taxon>Liliopsida</taxon>
        <taxon>Zosteraceae</taxon>
        <taxon>Zostera</taxon>
    </lineage>
</organism>
<feature type="compositionally biased region" description="Basic and acidic residues" evidence="7">
    <location>
        <begin position="113"/>
        <end position="137"/>
    </location>
</feature>
<dbReference type="Pfam" id="PF08766">
    <property type="entry name" value="DEK_C"/>
    <property type="match status" value="1"/>
</dbReference>
<feature type="region of interest" description="Disordered" evidence="7">
    <location>
        <begin position="727"/>
        <end position="754"/>
    </location>
</feature>
<evidence type="ECO:0000256" key="1">
    <source>
        <dbReference type="ARBA" id="ARBA00004604"/>
    </source>
</evidence>
<keyword evidence="6" id="KW-0539">Nucleus</keyword>
<name>A0A0K9NSW0_ZOSMR</name>
<dbReference type="GO" id="GO:0005730">
    <property type="term" value="C:nucleolus"/>
    <property type="evidence" value="ECO:0007669"/>
    <property type="project" value="UniProtKB-SubCell"/>
</dbReference>
<evidence type="ECO:0000256" key="4">
    <source>
        <dbReference type="ARBA" id="ARBA00023125"/>
    </source>
</evidence>
<feature type="compositionally biased region" description="Polar residues" evidence="7">
    <location>
        <begin position="744"/>
        <end position="754"/>
    </location>
</feature>
<keyword evidence="5" id="KW-0804">Transcription</keyword>
<feature type="compositionally biased region" description="Basic and acidic residues" evidence="7">
    <location>
        <begin position="528"/>
        <end position="557"/>
    </location>
</feature>
<keyword evidence="2" id="KW-0156">Chromatin regulator</keyword>